<dbReference type="InterPro" id="IPR025110">
    <property type="entry name" value="AMP-bd_C"/>
</dbReference>
<dbReference type="Gene3D" id="3.40.50.12780">
    <property type="entry name" value="N-terminal domain of ligase-like"/>
    <property type="match status" value="1"/>
</dbReference>
<dbReference type="Pfam" id="PF13193">
    <property type="entry name" value="AMP-binding_C"/>
    <property type="match status" value="1"/>
</dbReference>
<dbReference type="InterPro" id="IPR045851">
    <property type="entry name" value="AMP-bd_C_sf"/>
</dbReference>
<comment type="caution">
    <text evidence="5">The sequence shown here is derived from an EMBL/GenBank/DDBJ whole genome shotgun (WGS) entry which is preliminary data.</text>
</comment>
<comment type="similarity">
    <text evidence="1">Belongs to the ATP-dependent AMP-binding enzyme family.</text>
</comment>
<name>A0ABW6NZE5_9NOCA</name>
<keyword evidence="6" id="KW-1185">Reference proteome</keyword>
<evidence type="ECO:0000259" key="4">
    <source>
        <dbReference type="Pfam" id="PF16177"/>
    </source>
</evidence>
<dbReference type="RefSeq" id="WP_387392003.1">
    <property type="nucleotide sequence ID" value="NZ_JBIAMT010000002.1"/>
</dbReference>
<gene>
    <name evidence="5" type="ORF">ACFYU5_09095</name>
</gene>
<dbReference type="PROSITE" id="PS00455">
    <property type="entry name" value="AMP_BINDING"/>
    <property type="match status" value="1"/>
</dbReference>
<proteinExistence type="inferred from homology"/>
<dbReference type="EMBL" id="JBIAMT010000002">
    <property type="protein sequence ID" value="MFF0496545.1"/>
    <property type="molecule type" value="Genomic_DNA"/>
</dbReference>
<dbReference type="Gene3D" id="3.30.300.30">
    <property type="match status" value="1"/>
</dbReference>
<protein>
    <submittedName>
        <fullName evidence="5">Propionyl-CoA synthetase</fullName>
    </submittedName>
</protein>
<accession>A0ABW6NZE5</accession>
<dbReference type="InterPro" id="IPR032387">
    <property type="entry name" value="ACAS_N"/>
</dbReference>
<dbReference type="CDD" id="cd05967">
    <property type="entry name" value="PrpE"/>
    <property type="match status" value="1"/>
</dbReference>
<dbReference type="InterPro" id="IPR020845">
    <property type="entry name" value="AMP-binding_CS"/>
</dbReference>
<dbReference type="Proteomes" id="UP001601442">
    <property type="component" value="Unassembled WGS sequence"/>
</dbReference>
<reference evidence="5 6" key="1">
    <citation type="submission" date="2024-10" db="EMBL/GenBank/DDBJ databases">
        <title>The Natural Products Discovery Center: Release of the First 8490 Sequenced Strains for Exploring Actinobacteria Biosynthetic Diversity.</title>
        <authorList>
            <person name="Kalkreuter E."/>
            <person name="Kautsar S.A."/>
            <person name="Yang D."/>
            <person name="Bader C.D."/>
            <person name="Teijaro C.N."/>
            <person name="Fluegel L."/>
            <person name="Davis C.M."/>
            <person name="Simpson J.R."/>
            <person name="Lauterbach L."/>
            <person name="Steele A.D."/>
            <person name="Gui C."/>
            <person name="Meng S."/>
            <person name="Li G."/>
            <person name="Viehrig K."/>
            <person name="Ye F."/>
            <person name="Su P."/>
            <person name="Kiefer A.F."/>
            <person name="Nichols A."/>
            <person name="Cepeda A.J."/>
            <person name="Yan W."/>
            <person name="Fan B."/>
            <person name="Jiang Y."/>
            <person name="Adhikari A."/>
            <person name="Zheng C.-J."/>
            <person name="Schuster L."/>
            <person name="Cowan T.M."/>
            <person name="Smanski M.J."/>
            <person name="Chevrette M.G."/>
            <person name="De Carvalho L.P.S."/>
            <person name="Shen B."/>
        </authorList>
    </citation>
    <scope>NUCLEOTIDE SEQUENCE [LARGE SCALE GENOMIC DNA]</scope>
    <source>
        <strain evidence="5 6">NPDC004119</strain>
    </source>
</reference>
<feature type="domain" description="Acetyl-coenzyme A synthetase N-terminal" evidence="4">
    <location>
        <begin position="4"/>
        <end position="58"/>
    </location>
</feature>
<feature type="domain" description="AMP-binding enzyme C-terminal" evidence="3">
    <location>
        <begin position="511"/>
        <end position="589"/>
    </location>
</feature>
<dbReference type="SUPFAM" id="SSF56801">
    <property type="entry name" value="Acetyl-CoA synthetase-like"/>
    <property type="match status" value="1"/>
</dbReference>
<dbReference type="PANTHER" id="PTHR43347:SF3">
    <property type="entry name" value="ACYL-COA SYNTHETASE SHORT-CHAIN FAMILY MEMBER 3, MITOCHONDRIAL"/>
    <property type="match status" value="1"/>
</dbReference>
<evidence type="ECO:0000259" key="3">
    <source>
        <dbReference type="Pfam" id="PF13193"/>
    </source>
</evidence>
<feature type="domain" description="AMP-dependent synthetase/ligase" evidence="2">
    <location>
        <begin position="69"/>
        <end position="446"/>
    </location>
</feature>
<dbReference type="Pfam" id="PF00501">
    <property type="entry name" value="AMP-binding"/>
    <property type="match status" value="1"/>
</dbReference>
<dbReference type="InterPro" id="IPR000873">
    <property type="entry name" value="AMP-dep_synth/lig_dom"/>
</dbReference>
<evidence type="ECO:0000313" key="6">
    <source>
        <dbReference type="Proteomes" id="UP001601442"/>
    </source>
</evidence>
<evidence type="ECO:0000259" key="2">
    <source>
        <dbReference type="Pfam" id="PF00501"/>
    </source>
</evidence>
<dbReference type="Pfam" id="PF16177">
    <property type="entry name" value="ACAS_N"/>
    <property type="match status" value="1"/>
</dbReference>
<dbReference type="InterPro" id="IPR042099">
    <property type="entry name" value="ANL_N_sf"/>
</dbReference>
<dbReference type="PANTHER" id="PTHR43347">
    <property type="entry name" value="ACYL-COA SYNTHETASE"/>
    <property type="match status" value="1"/>
</dbReference>
<evidence type="ECO:0000256" key="1">
    <source>
        <dbReference type="ARBA" id="ARBA00006432"/>
    </source>
</evidence>
<sequence>MGYYRQQFERSITEPEKYWLEQAEAVTWVREPATAVDSGRAPLYRWFPDGELNTCYNALDRHVETGRGAQLALIYDSPVTGMQRTFTYFELLSLVSRCAGALRELGVGTGDRVVIYMPMVPEAVIAMLACARLGAIHSVVFGGFAAAELAGRIDDAAPKVVVSASCGIEPTRLVAYQPLLDDALRLASHRPEHCVIVQRPQLRAELVAGRDLDWDTLMATAPPADCVTVAATDPLYILYTSGTTGQPKGVVRDNGGHAVALLWSMRHIYDVAPGDVFWAASDVGWVVGHSYIVYAPLLVGATTVLYEGKPVGTPDAGAFWRVVAEHGVSVLFTAPTAFRAIKKVDLDAQHLRRYDLTCLKRLFLAGERLDPDTYRWAVDRLRVPVIDHWWQTETGWPIAAIALGLQPMPAKAGSAGVPVPGFDVRILADDGTDCTPGQEGSICLRLPLPPGTLPTLWQADERYVSAYLSADGRYYITGDSGYLDEDGYLFVMGRTDDVINVAGHRLSTGAMEAVLADHPAVAECAVIGVHDPLKGQMPRALVVLSADAEIAEDRLAADLAASIRERIGPIAALGHIDVVAALPKTRSGKILRKTLRGIADGRDEPVPATIEDPAVVDALRPLLIPNR</sequence>
<organism evidence="5 6">
    <name type="scientific">Nocardia aobensis</name>
    <dbReference type="NCBI Taxonomy" id="257277"/>
    <lineage>
        <taxon>Bacteria</taxon>
        <taxon>Bacillati</taxon>
        <taxon>Actinomycetota</taxon>
        <taxon>Actinomycetes</taxon>
        <taxon>Mycobacteriales</taxon>
        <taxon>Nocardiaceae</taxon>
        <taxon>Nocardia</taxon>
    </lineage>
</organism>
<evidence type="ECO:0000313" key="5">
    <source>
        <dbReference type="EMBL" id="MFF0496545.1"/>
    </source>
</evidence>